<feature type="region of interest" description="Disordered" evidence="1">
    <location>
        <begin position="357"/>
        <end position="382"/>
    </location>
</feature>
<sequence length="907" mass="99761">MNRRWRGPGSVCLAAALALTAGALAPQTAGASAQATGELQLTNADPLFDHAEKLAGFPEQQWFEDSIPFVDLPEEGGATIEEIYYYRWSVTQRMLRYAGPQDGWYDAVFVFGPWMGPNAMRDLRWLRHPGIVENDVATHQITEGLRYTDPTADNVYQYALATGRTDLLTEALPDLVDQWHARDDYFDADVGLYWHQPVWDATEHTIAAKKTEFVVPSDVQFPDPEDFLIPLHEFFGGWGYSTPLNTAQAADARVIAEAARAAGDQELADEFAQRSADLSERIVEYLWDDDRDFFYHVMRDNEAQGYRAPDGSVYPEGTKLSGREIWGYYPWQFELVPDDARFAGAWDFLEDPEGFGTPYGPSTAEVRDPDTDTSGAYSPDRENGNCCRWDGAAWPYSHARTLVAAANALNNYEQLTPEGASEPALTTDDYVELMDRYARLQYKDGEPYVAEAADSVTGQWIYDQPNRSNHYNAYPFSDLVLNGLLGVRPQADETLVLNPLVPEDWTHFAAENVPYHGHDLAFAWDEDGSHYGRGAGLSVWLNGELVAQQPELGELTIDVGPTVVPEAEPYSTASRYDGSRANFAADTAQAFPAFDASYEGYDNTQDGGEHRQAEAVLSAFDGASLYDDDLDFAKWSTRGSPNQQDWISVDFGAERTLDEARVAVYQDAGIAPPEGLRLERWDGQGWVELAEAAPEEIVGDDAVSLRFDPVTTSRLRLVLPEGSGPVGISELEAWGPAEQWNEPVNCPSAGPQHYEAERGIVNLGGRQASAAACGHGVVGGLNTERAYFVDDWSAVRPGDFGDTTTGPMWQGFNGTSDVTIYVDVPEARTWTMDVRYANGIANSAGDYWLSVNGGERAAIQLPATGGWSDRAENIGTATFEVELAAGPNTITFTKGAGYAEFDAIDLS</sequence>
<dbReference type="OrthoDB" id="231241at2"/>
<accession>A0A5N6AFF0</accession>
<keyword evidence="5" id="KW-1185">Reference proteome</keyword>
<keyword evidence="2" id="KW-0732">Signal</keyword>
<organism evidence="4 5">
    <name type="scientific">Streptomyces mimosae</name>
    <dbReference type="NCBI Taxonomy" id="2586635"/>
    <lineage>
        <taxon>Bacteria</taxon>
        <taxon>Bacillati</taxon>
        <taxon>Actinomycetota</taxon>
        <taxon>Actinomycetes</taxon>
        <taxon>Kitasatosporales</taxon>
        <taxon>Streptomycetaceae</taxon>
        <taxon>Streptomyces</taxon>
    </lineage>
</organism>
<dbReference type="InterPro" id="IPR008928">
    <property type="entry name" value="6-hairpin_glycosidase_sf"/>
</dbReference>
<dbReference type="Pfam" id="PF22422">
    <property type="entry name" value="MGH1-like_GH"/>
    <property type="match status" value="1"/>
</dbReference>
<evidence type="ECO:0000313" key="5">
    <source>
        <dbReference type="Proteomes" id="UP000314251"/>
    </source>
</evidence>
<dbReference type="InterPro" id="IPR054491">
    <property type="entry name" value="MGH1-like_GH"/>
</dbReference>
<dbReference type="InterPro" id="IPR005194">
    <property type="entry name" value="Glyco_hydro_65_C"/>
</dbReference>
<dbReference type="GO" id="GO:0005975">
    <property type="term" value="P:carbohydrate metabolic process"/>
    <property type="evidence" value="ECO:0007669"/>
    <property type="project" value="InterPro"/>
</dbReference>
<feature type="chain" id="PRO_5039327749" description="CBM6 domain-containing protein" evidence="2">
    <location>
        <begin position="26"/>
        <end position="907"/>
    </location>
</feature>
<feature type="domain" description="CBM6" evidence="3">
    <location>
        <begin position="781"/>
        <end position="907"/>
    </location>
</feature>
<dbReference type="SUPFAM" id="SSF48208">
    <property type="entry name" value="Six-hairpin glycosidases"/>
    <property type="match status" value="1"/>
</dbReference>
<evidence type="ECO:0000256" key="1">
    <source>
        <dbReference type="SAM" id="MobiDB-lite"/>
    </source>
</evidence>
<evidence type="ECO:0000313" key="4">
    <source>
        <dbReference type="EMBL" id="KAB8166965.1"/>
    </source>
</evidence>
<dbReference type="GO" id="GO:0030246">
    <property type="term" value="F:carbohydrate binding"/>
    <property type="evidence" value="ECO:0007669"/>
    <property type="project" value="InterPro"/>
</dbReference>
<dbReference type="Proteomes" id="UP000314251">
    <property type="component" value="Unassembled WGS sequence"/>
</dbReference>
<dbReference type="Gene3D" id="1.50.10.10">
    <property type="match status" value="1"/>
</dbReference>
<dbReference type="Pfam" id="PF03633">
    <property type="entry name" value="Glyco_hydro_65C"/>
    <property type="match status" value="1"/>
</dbReference>
<dbReference type="InterPro" id="IPR005084">
    <property type="entry name" value="CBM6"/>
</dbReference>
<dbReference type="Gene3D" id="2.60.120.260">
    <property type="entry name" value="Galactose-binding domain-like"/>
    <property type="match status" value="2"/>
</dbReference>
<dbReference type="InterPro" id="IPR012341">
    <property type="entry name" value="6hp_glycosidase-like_sf"/>
</dbReference>
<dbReference type="AlphaFoldDB" id="A0A5N6AFF0"/>
<protein>
    <recommendedName>
        <fullName evidence="3">CBM6 domain-containing protein</fullName>
    </recommendedName>
</protein>
<dbReference type="InterPro" id="IPR008979">
    <property type="entry name" value="Galactose-bd-like_sf"/>
</dbReference>
<evidence type="ECO:0000256" key="2">
    <source>
        <dbReference type="SAM" id="SignalP"/>
    </source>
</evidence>
<dbReference type="RefSeq" id="WP_139667329.1">
    <property type="nucleotide sequence ID" value="NZ_VDLY02000005.1"/>
</dbReference>
<comment type="caution">
    <text evidence="4">The sequence shown here is derived from an EMBL/GenBank/DDBJ whole genome shotgun (WGS) entry which is preliminary data.</text>
</comment>
<proteinExistence type="predicted"/>
<evidence type="ECO:0000259" key="3">
    <source>
        <dbReference type="PROSITE" id="PS51175"/>
    </source>
</evidence>
<dbReference type="PROSITE" id="PS51175">
    <property type="entry name" value="CBM6"/>
    <property type="match status" value="1"/>
</dbReference>
<dbReference type="EMBL" id="VDLY02000005">
    <property type="protein sequence ID" value="KAB8166965.1"/>
    <property type="molecule type" value="Genomic_DNA"/>
</dbReference>
<feature type="signal peptide" evidence="2">
    <location>
        <begin position="1"/>
        <end position="25"/>
    </location>
</feature>
<dbReference type="Pfam" id="PF22633">
    <property type="entry name" value="F5_F8_type_C_2"/>
    <property type="match status" value="1"/>
</dbReference>
<gene>
    <name evidence="4" type="ORF">FH607_008620</name>
</gene>
<reference evidence="4" key="1">
    <citation type="submission" date="2019-10" db="EMBL/GenBank/DDBJ databases">
        <title>Nonomuraea sp. nov., isolated from Phyllanthus amarus.</title>
        <authorList>
            <person name="Klykleung N."/>
            <person name="Tanasupawat S."/>
        </authorList>
    </citation>
    <scope>NUCLEOTIDE SEQUENCE [LARGE SCALE GENOMIC DNA]</scope>
    <source>
        <strain evidence="4">3MP-10</strain>
    </source>
</reference>
<dbReference type="SUPFAM" id="SSF49785">
    <property type="entry name" value="Galactose-binding domain-like"/>
    <property type="match status" value="2"/>
</dbReference>
<name>A0A5N6AFF0_9ACTN</name>